<dbReference type="InterPro" id="IPR043147">
    <property type="entry name" value="Penicillin_amidase_A-knob"/>
</dbReference>
<dbReference type="Pfam" id="PF01804">
    <property type="entry name" value="Penicil_amidase"/>
    <property type="match status" value="1"/>
</dbReference>
<evidence type="ECO:0000313" key="7">
    <source>
        <dbReference type="EMBL" id="MXP21778.1"/>
    </source>
</evidence>
<comment type="similarity">
    <text evidence="1">Belongs to the peptidase S45 family.</text>
</comment>
<accession>A0A6L7GTE1</accession>
<feature type="binding site" evidence="5">
    <location>
        <position position="316"/>
    </location>
    <ligand>
        <name>Ca(2+)</name>
        <dbReference type="ChEBI" id="CHEBI:29108"/>
    </ligand>
</feature>
<dbReference type="Gene3D" id="3.60.20.10">
    <property type="entry name" value="Glutamine Phosphoribosylpyrophosphate, subunit 1, domain 1"/>
    <property type="match status" value="1"/>
</dbReference>
<gene>
    <name evidence="7" type="ORF">GIY30_10500</name>
</gene>
<organism evidence="7 8">
    <name type="scientific">Gordonia mangrovi</name>
    <dbReference type="NCBI Taxonomy" id="2665643"/>
    <lineage>
        <taxon>Bacteria</taxon>
        <taxon>Bacillati</taxon>
        <taxon>Actinomycetota</taxon>
        <taxon>Actinomycetes</taxon>
        <taxon>Mycobacteriales</taxon>
        <taxon>Gordoniaceae</taxon>
        <taxon>Gordonia</taxon>
    </lineage>
</organism>
<evidence type="ECO:0000256" key="2">
    <source>
        <dbReference type="ARBA" id="ARBA00022801"/>
    </source>
</evidence>
<keyword evidence="5" id="KW-0106">Calcium</keyword>
<dbReference type="GO" id="GO:0016811">
    <property type="term" value="F:hydrolase activity, acting on carbon-nitrogen (but not peptide) bonds, in linear amides"/>
    <property type="evidence" value="ECO:0007669"/>
    <property type="project" value="InterPro"/>
</dbReference>
<dbReference type="InterPro" id="IPR014395">
    <property type="entry name" value="Pen/GL7ACA/AHL_acylase"/>
</dbReference>
<protein>
    <submittedName>
        <fullName evidence="7">Penicillin acylase family protein</fullName>
    </submittedName>
</protein>
<dbReference type="RefSeq" id="WP_160901926.1">
    <property type="nucleotide sequence ID" value="NZ_CP102850.1"/>
</dbReference>
<dbReference type="AlphaFoldDB" id="A0A6L7GTE1"/>
<feature type="active site" description="Nucleophile" evidence="4">
    <location>
        <position position="244"/>
    </location>
</feature>
<dbReference type="InterPro" id="IPR029055">
    <property type="entry name" value="Ntn_hydrolases_N"/>
</dbReference>
<dbReference type="Proteomes" id="UP000475545">
    <property type="component" value="Unassembled WGS sequence"/>
</dbReference>
<dbReference type="InterPro" id="IPR002692">
    <property type="entry name" value="S45"/>
</dbReference>
<name>A0A6L7GTE1_9ACTN</name>
<dbReference type="CDD" id="cd03747">
    <property type="entry name" value="Ntn_PGA_like"/>
    <property type="match status" value="1"/>
</dbReference>
<keyword evidence="5" id="KW-0479">Metal-binding</keyword>
<evidence type="ECO:0000256" key="1">
    <source>
        <dbReference type="ARBA" id="ARBA00006586"/>
    </source>
</evidence>
<sequence length="799" mass="88643">MNPTAHSDPQPLTADRSDPRQDEYCVSDLTDDVEILVDTWGIPHVYATTRMDAFVAQGFHAARDRLFQIDLWRRRGLGLLAEVLGPEYVSQDRATRLFLYRGDMRSEWLSYSTDAEETVSAFVAGVNAYVSWALQDPERRLPPEFGALGFLPAYWRPEDVVRIRTHGLLYNVEQELARALTLRDLGAPGEEFRSVREPAGELDDADVSLYAHLRDEVLDVYREAFAPVDFGTATASEVSTPSGSNNWVIAPWLSASGRPVMANDPHRAVTLPALRYLAHLEAPGLSVIGAGEPNLPGISIGHNGRVAFGLTIWPVDHEDMYIYELHPTDDSRYRYRGGWEKFEVVEESSPVAGEADVVHQLSYTRHGPVVYTDLDARRVVAIRAVWLEPGMAPYLASLEYQDAADADEFRRALRRWGAPGVNMVYASKDGDIGWQASALVPRRVGWDGSRPVPGDGTFEWDGFASVDELPSAVNPESGWFTTSNQNNVPDVHDSVALPTTVDWYSSARHERLRAWFTSGAPLDVESSINMQSNADNVHGRRLLEALSGVATPEGFATEWRELQEWDGTESIDSRAALIFQVWQRRHFRPWLVDTCFQRLGVPAENAAAGRHRLLRADTLFSDIRPDLRMVASFDQNDDGDLQLLGKGVAETLPSALAEIADLLGPDRDRWQWGALHRTTLRHAVLSKTPNTPSEWGELAPVPRSGSGDTVGLTGYDAEFNAVMGSSFRIAVDVGEWDSSLVLNSPGQSGDPRSDHYADLLPAWQSDTAFQLAYSREAVESVVARRIVLRSAASDEAPTR</sequence>
<dbReference type="InterPro" id="IPR043146">
    <property type="entry name" value="Penicillin_amidase_N_B-knob"/>
</dbReference>
<dbReference type="PIRSF" id="PIRSF001227">
    <property type="entry name" value="Pen_acylase"/>
    <property type="match status" value="1"/>
</dbReference>
<dbReference type="PANTHER" id="PTHR34218:SF4">
    <property type="entry name" value="ACYL-HOMOSERINE LACTONE ACYLASE QUIP"/>
    <property type="match status" value="1"/>
</dbReference>
<feature type="binding site" evidence="5">
    <location>
        <position position="175"/>
    </location>
    <ligand>
        <name>Ca(2+)</name>
        <dbReference type="ChEBI" id="CHEBI:29108"/>
    </ligand>
</feature>
<evidence type="ECO:0000256" key="4">
    <source>
        <dbReference type="PIRSR" id="PIRSR001227-1"/>
    </source>
</evidence>
<dbReference type="GO" id="GO:0017000">
    <property type="term" value="P:antibiotic biosynthetic process"/>
    <property type="evidence" value="ECO:0007669"/>
    <property type="project" value="InterPro"/>
</dbReference>
<evidence type="ECO:0000256" key="6">
    <source>
        <dbReference type="SAM" id="MobiDB-lite"/>
    </source>
</evidence>
<evidence type="ECO:0000256" key="3">
    <source>
        <dbReference type="ARBA" id="ARBA00023145"/>
    </source>
</evidence>
<dbReference type="Gene3D" id="1.10.439.10">
    <property type="entry name" value="Penicillin Amidohydrolase, domain 1"/>
    <property type="match status" value="1"/>
</dbReference>
<dbReference type="PANTHER" id="PTHR34218">
    <property type="entry name" value="PEPTIDASE S45 PENICILLIN AMIDASE"/>
    <property type="match status" value="1"/>
</dbReference>
<keyword evidence="2" id="KW-0378">Hydrolase</keyword>
<keyword evidence="8" id="KW-1185">Reference proteome</keyword>
<evidence type="ECO:0000256" key="5">
    <source>
        <dbReference type="PIRSR" id="PIRSR001227-2"/>
    </source>
</evidence>
<dbReference type="InterPro" id="IPR023343">
    <property type="entry name" value="Penicillin_amidase_dom1"/>
</dbReference>
<keyword evidence="3" id="KW-0865">Zymogen</keyword>
<comment type="cofactor">
    <cofactor evidence="5">
        <name>Ca(2+)</name>
        <dbReference type="ChEBI" id="CHEBI:29108"/>
    </cofactor>
    <text evidence="5">Binds 1 Ca(2+) ion per dimer.</text>
</comment>
<evidence type="ECO:0000313" key="8">
    <source>
        <dbReference type="Proteomes" id="UP000475545"/>
    </source>
</evidence>
<feature type="region of interest" description="Disordered" evidence="6">
    <location>
        <begin position="1"/>
        <end position="21"/>
    </location>
</feature>
<comment type="caution">
    <text evidence="7">The sequence shown here is derived from an EMBL/GenBank/DDBJ whole genome shotgun (WGS) entry which is preliminary data.</text>
</comment>
<dbReference type="Gene3D" id="2.30.120.10">
    <property type="match status" value="1"/>
</dbReference>
<dbReference type="EMBL" id="WMBR01000002">
    <property type="protein sequence ID" value="MXP21778.1"/>
    <property type="molecule type" value="Genomic_DNA"/>
</dbReference>
<proteinExistence type="inferred from homology"/>
<reference evidence="7 8" key="1">
    <citation type="submission" date="2019-11" db="EMBL/GenBank/DDBJ databases">
        <title>Gordonia sp. nov., a novel actinobacterium isolated from mangrove soil in Hainan.</title>
        <authorList>
            <person name="Huang X."/>
            <person name="Xie Y."/>
            <person name="Chu X."/>
            <person name="Xiao K."/>
        </authorList>
    </citation>
    <scope>NUCLEOTIDE SEQUENCE [LARGE SCALE GENOMIC DNA]</scope>
    <source>
        <strain evidence="7 8">HNM0687</strain>
    </source>
</reference>
<feature type="binding site" evidence="5">
    <location>
        <position position="319"/>
    </location>
    <ligand>
        <name>Ca(2+)</name>
        <dbReference type="ChEBI" id="CHEBI:29108"/>
    </ligand>
</feature>
<dbReference type="Gene3D" id="1.10.1400.10">
    <property type="match status" value="1"/>
</dbReference>
<dbReference type="SUPFAM" id="SSF56235">
    <property type="entry name" value="N-terminal nucleophile aminohydrolases (Ntn hydrolases)"/>
    <property type="match status" value="1"/>
</dbReference>
<dbReference type="GO" id="GO:0046872">
    <property type="term" value="F:metal ion binding"/>
    <property type="evidence" value="ECO:0007669"/>
    <property type="project" value="UniProtKB-KW"/>
</dbReference>